<sequence length="93" mass="10304">MQTALQSLMAHHNAIQNWLVKAIPLSLGKITVNSTIPRTDSQLRPDIVVTDAEKKKVLMVDVTVPFENRSPAFHEAQALKALKYTPLAETLKA</sequence>
<dbReference type="EMBL" id="JAHDVG010000485">
    <property type="protein sequence ID" value="KAH1169381.1"/>
    <property type="molecule type" value="Genomic_DNA"/>
</dbReference>
<proteinExistence type="predicted"/>
<evidence type="ECO:0000313" key="2">
    <source>
        <dbReference type="Proteomes" id="UP000827986"/>
    </source>
</evidence>
<protein>
    <submittedName>
        <fullName evidence="1">Uncharacterized protein</fullName>
    </submittedName>
</protein>
<comment type="caution">
    <text evidence="1">The sequence shown here is derived from an EMBL/GenBank/DDBJ whole genome shotgun (WGS) entry which is preliminary data.</text>
</comment>
<reference evidence="1" key="1">
    <citation type="submission" date="2021-09" db="EMBL/GenBank/DDBJ databases">
        <title>The genome of Mauremys mutica provides insights into the evolution of semi-aquatic lifestyle.</title>
        <authorList>
            <person name="Gong S."/>
            <person name="Gao Y."/>
        </authorList>
    </citation>
    <scope>NUCLEOTIDE SEQUENCE</scope>
    <source>
        <strain evidence="1">MM-2020</strain>
        <tissue evidence="1">Muscle</tissue>
    </source>
</reference>
<evidence type="ECO:0000313" key="1">
    <source>
        <dbReference type="EMBL" id="KAH1169381.1"/>
    </source>
</evidence>
<organism evidence="1 2">
    <name type="scientific">Mauremys mutica</name>
    <name type="common">yellowpond turtle</name>
    <dbReference type="NCBI Taxonomy" id="74926"/>
    <lineage>
        <taxon>Eukaryota</taxon>
        <taxon>Metazoa</taxon>
        <taxon>Chordata</taxon>
        <taxon>Craniata</taxon>
        <taxon>Vertebrata</taxon>
        <taxon>Euteleostomi</taxon>
        <taxon>Archelosauria</taxon>
        <taxon>Testudinata</taxon>
        <taxon>Testudines</taxon>
        <taxon>Cryptodira</taxon>
        <taxon>Durocryptodira</taxon>
        <taxon>Testudinoidea</taxon>
        <taxon>Geoemydidae</taxon>
        <taxon>Geoemydinae</taxon>
        <taxon>Mauremys</taxon>
    </lineage>
</organism>
<accession>A0A9D4AUS2</accession>
<gene>
    <name evidence="1" type="ORF">KIL84_013971</name>
</gene>
<dbReference type="Proteomes" id="UP000827986">
    <property type="component" value="Unassembled WGS sequence"/>
</dbReference>
<keyword evidence="2" id="KW-1185">Reference proteome</keyword>
<name>A0A9D4AUS2_9SAUR</name>
<dbReference type="AlphaFoldDB" id="A0A9D4AUS2"/>